<sequence length="271" mass="30849">MHSTTKIYPASEGNPNIFFDQCKLSYELVSLGPGLQEFQVNMTNVNPDMKSSSKPSNWTTPVRFHAQTLISFTISSHEDIIQVELGDNVTFACSTDGYPPTDRYIRHEPFYSDFIYKRDLLDKQLNYTITDCQQAGKYTCRSYGRIAAWDYIGKAVYVEIPCPLGYFYKASNETNRQYIGNYHDTIKLSIPVLGSPAPKKMRLSRRNSIKQTVSDDFFSNEVSLVYKKEIGPLGSIYVEFLDLQLISKSTYCILSVDNGVGEQSLFEFSIQ</sequence>
<name>A0A2C9M0D1_BIOGL</name>
<reference evidence="1" key="1">
    <citation type="submission" date="2020-05" db="UniProtKB">
        <authorList>
            <consortium name="EnsemblMetazoa"/>
        </authorList>
    </citation>
    <scope>IDENTIFICATION</scope>
    <source>
        <strain evidence="1">BB02</strain>
    </source>
</reference>
<dbReference type="VEuPathDB" id="VectorBase:BGLAX_034654"/>
<dbReference type="InterPro" id="IPR036179">
    <property type="entry name" value="Ig-like_dom_sf"/>
</dbReference>
<dbReference type="EnsemblMetazoa" id="BGLB037064-RA">
    <property type="protein sequence ID" value="BGLB037064-PA"/>
    <property type="gene ID" value="BGLB037064"/>
</dbReference>
<evidence type="ECO:0008006" key="3">
    <source>
        <dbReference type="Google" id="ProtNLM"/>
    </source>
</evidence>
<evidence type="ECO:0000313" key="1">
    <source>
        <dbReference type="EnsemblMetazoa" id="BGLB037064-PA"/>
    </source>
</evidence>
<dbReference type="SUPFAM" id="SSF48726">
    <property type="entry name" value="Immunoglobulin"/>
    <property type="match status" value="1"/>
</dbReference>
<dbReference type="KEGG" id="bgt:106064221"/>
<organism evidence="1 2">
    <name type="scientific">Biomphalaria glabrata</name>
    <name type="common">Bloodfluke planorb</name>
    <name type="synonym">Freshwater snail</name>
    <dbReference type="NCBI Taxonomy" id="6526"/>
    <lineage>
        <taxon>Eukaryota</taxon>
        <taxon>Metazoa</taxon>
        <taxon>Spiralia</taxon>
        <taxon>Lophotrochozoa</taxon>
        <taxon>Mollusca</taxon>
        <taxon>Gastropoda</taxon>
        <taxon>Heterobranchia</taxon>
        <taxon>Euthyneura</taxon>
        <taxon>Panpulmonata</taxon>
        <taxon>Hygrophila</taxon>
        <taxon>Lymnaeoidea</taxon>
        <taxon>Planorbidae</taxon>
        <taxon>Biomphalaria</taxon>
    </lineage>
</organism>
<evidence type="ECO:0000313" key="2">
    <source>
        <dbReference type="Proteomes" id="UP000076420"/>
    </source>
</evidence>
<accession>A0A2C9M0D1</accession>
<dbReference type="VEuPathDB" id="VectorBase:BGLB037064"/>
<dbReference type="AlphaFoldDB" id="A0A2C9M0D1"/>
<dbReference type="OrthoDB" id="48509at2759"/>
<dbReference type="Proteomes" id="UP000076420">
    <property type="component" value="Unassembled WGS sequence"/>
</dbReference>
<protein>
    <recommendedName>
        <fullName evidence="3">Ig-like domain-containing protein</fullName>
    </recommendedName>
</protein>
<proteinExistence type="predicted"/>
<gene>
    <name evidence="1" type="primary">106064221</name>
</gene>